<dbReference type="Gene3D" id="3.50.30.30">
    <property type="match status" value="1"/>
</dbReference>
<dbReference type="OrthoDB" id="5841748at2759"/>
<dbReference type="Gene3D" id="3.40.630.10">
    <property type="entry name" value="Zn peptidases"/>
    <property type="match status" value="1"/>
</dbReference>
<dbReference type="Pfam" id="PF04389">
    <property type="entry name" value="Peptidase_M28"/>
    <property type="match status" value="1"/>
</dbReference>
<dbReference type="InterPro" id="IPR036757">
    <property type="entry name" value="TFR-like_dimer_dom_sf"/>
</dbReference>
<proteinExistence type="inferred from homology"/>
<dbReference type="GeneID" id="59234330"/>
<evidence type="ECO:0000256" key="3">
    <source>
        <dbReference type="SAM" id="Phobius"/>
    </source>
</evidence>
<dbReference type="RefSeq" id="XP_037142422.1">
    <property type="nucleotide sequence ID" value="XM_037286527.1"/>
</dbReference>
<keyword evidence="3" id="KW-0812">Transmembrane</keyword>
<feature type="domain" description="Peptidase M28" evidence="5">
    <location>
        <begin position="425"/>
        <end position="601"/>
    </location>
</feature>
<comment type="similarity">
    <text evidence="1">Belongs to the peptidase M28 family. M28B subfamily.</text>
</comment>
<reference evidence="6 7" key="1">
    <citation type="submission" date="2020-07" db="EMBL/GenBank/DDBJ databases">
        <title>The yeast mating-type switching endonuclease HO is a domesticated member of an unorthodox homing genetic element family.</title>
        <authorList>
            <person name="Coughlan A.Y."/>
            <person name="Lombardi L."/>
            <person name="Braun-Galleani S."/>
            <person name="Martos A.R."/>
            <person name="Galeote V."/>
            <person name="Bigey F."/>
            <person name="Dequin S."/>
            <person name="Byrne K.P."/>
            <person name="Wolfe K.H."/>
        </authorList>
    </citation>
    <scope>NUCLEOTIDE SEQUENCE [LARGE SCALE GENOMIC DNA]</scope>
    <source>
        <strain evidence="6 7">NRRL Y-6702</strain>
    </source>
</reference>
<evidence type="ECO:0000259" key="4">
    <source>
        <dbReference type="Pfam" id="PF04253"/>
    </source>
</evidence>
<evidence type="ECO:0000313" key="7">
    <source>
        <dbReference type="Proteomes" id="UP000509704"/>
    </source>
</evidence>
<accession>A0A7H9AX86</accession>
<feature type="compositionally biased region" description="Polar residues" evidence="2">
    <location>
        <begin position="21"/>
        <end position="32"/>
    </location>
</feature>
<dbReference type="CDD" id="cd03874">
    <property type="entry name" value="M28_PMSA_TfR_like"/>
    <property type="match status" value="1"/>
</dbReference>
<dbReference type="InterPro" id="IPR007365">
    <property type="entry name" value="TFR-like_dimer_dom"/>
</dbReference>
<dbReference type="InterPro" id="IPR046450">
    <property type="entry name" value="PA_dom_sf"/>
</dbReference>
<gene>
    <name evidence="6" type="ORF">HG535_0A06360</name>
</gene>
<sequence length="796" mass="89859">MRFTGISNGYDRVCDEETEGNAGSNQETSASIPINPPEYDSSLINNEANLSNSNNRAMEQMDLEDAPQENNSDERLFDKMFHFRDRISNNIVAPVRERIVDPLVQVTYIISEKIDYYLNKVGNPLILRRFFYVFLMSTIAYLVMSSGLMPTERSTGTKGMFSDFDILLDYTKAEVDLSKLETDLQYLSSMPHMSGTQGDWAIRNYVAESFSNNKLKFVKETEFTAYSNYYNEASLKAVKNGGETIFELTESNFNPSCTNGELKNMNLIYGNTGSMEDLHILKELGMLDEDFILLVHYGKVVSEQILLAEKFDAKGILFITEPYGDDKDVVQKKSVAIHQYWTGDALTPGWYGGVLPEIKPQESKSLPRIPSLPLSWNQGSKLLSLLGDTGFKWKENEYSGEPGEKSVRIDMKVNAATRKKHPVHNVIGKIEGREQNDKAIIIAASRTNGINGATYPAFGTAVLLSLIQSFQELKYKFGWKPLRNIYFISFGGSEFNYAGATELLEQQLITIKNEVYSVLDISQLGLVSSDKKLDVQSHPLLHNFFGNRQDSFGFDVSVRNVEQYGDWTPFMASGIPVSVLSTPEILDSKPPIDTSKDVFEKFKKLLESPDVRQKTSDLILYIFKSSLKLADSPLLPFDITDYLQNLADQFRSLAGKFGNELNFVGAQKALLSWRAIGLEWSAWSDGWRNIVYNRDEGLEPSLLSVHRWTWNKKLSNIVRRQCSATGVPQRQFYKNIIFGPTLWAQDTVPESWVFPGVRDATSNGDWNAAQQELDAVIRMLEESAALFMEETTDVGN</sequence>
<evidence type="ECO:0000313" key="6">
    <source>
        <dbReference type="EMBL" id="QLG70694.1"/>
    </source>
</evidence>
<evidence type="ECO:0008006" key="8">
    <source>
        <dbReference type="Google" id="ProtNLM"/>
    </source>
</evidence>
<dbReference type="Gene3D" id="1.20.930.40">
    <property type="entry name" value="Transferrin receptor-like, dimerisation domain"/>
    <property type="match status" value="1"/>
</dbReference>
<evidence type="ECO:0000256" key="1">
    <source>
        <dbReference type="ARBA" id="ARBA00005634"/>
    </source>
</evidence>
<dbReference type="Pfam" id="PF04253">
    <property type="entry name" value="TFR_dimer"/>
    <property type="match status" value="1"/>
</dbReference>
<dbReference type="PANTHER" id="PTHR10404">
    <property type="entry name" value="N-ACETYLATED-ALPHA-LINKED ACIDIC DIPEPTIDASE"/>
    <property type="match status" value="1"/>
</dbReference>
<dbReference type="Proteomes" id="UP000509704">
    <property type="component" value="Chromosome 1"/>
</dbReference>
<organism evidence="6 7">
    <name type="scientific">Zygotorulaspora mrakii</name>
    <name type="common">Zygosaccharomyces mrakii</name>
    <dbReference type="NCBI Taxonomy" id="42260"/>
    <lineage>
        <taxon>Eukaryota</taxon>
        <taxon>Fungi</taxon>
        <taxon>Dikarya</taxon>
        <taxon>Ascomycota</taxon>
        <taxon>Saccharomycotina</taxon>
        <taxon>Saccharomycetes</taxon>
        <taxon>Saccharomycetales</taxon>
        <taxon>Saccharomycetaceae</taxon>
        <taxon>Zygotorulaspora</taxon>
    </lineage>
</organism>
<dbReference type="KEGG" id="zmk:HG535_0A06360"/>
<keyword evidence="3" id="KW-0472">Membrane</keyword>
<dbReference type="SUPFAM" id="SSF53187">
    <property type="entry name" value="Zn-dependent exopeptidases"/>
    <property type="match status" value="1"/>
</dbReference>
<dbReference type="InterPro" id="IPR039373">
    <property type="entry name" value="Peptidase_M28B"/>
</dbReference>
<keyword evidence="7" id="KW-1185">Reference proteome</keyword>
<protein>
    <recommendedName>
        <fullName evidence="8">Transferrin receptor-like dimerisation domain-containing protein</fullName>
    </recommendedName>
</protein>
<dbReference type="InterPro" id="IPR007484">
    <property type="entry name" value="Peptidase_M28"/>
</dbReference>
<dbReference type="GO" id="GO:0004180">
    <property type="term" value="F:carboxypeptidase activity"/>
    <property type="evidence" value="ECO:0007669"/>
    <property type="project" value="TreeGrafter"/>
</dbReference>
<name>A0A7H9AX86_ZYGMR</name>
<feature type="domain" description="Transferrin receptor-like dimerisation" evidence="4">
    <location>
        <begin position="662"/>
        <end position="787"/>
    </location>
</feature>
<dbReference type="AlphaFoldDB" id="A0A7H9AX86"/>
<evidence type="ECO:0000259" key="5">
    <source>
        <dbReference type="Pfam" id="PF04389"/>
    </source>
</evidence>
<feature type="transmembrane region" description="Helical" evidence="3">
    <location>
        <begin position="130"/>
        <end position="149"/>
    </location>
</feature>
<dbReference type="PANTHER" id="PTHR10404:SF72">
    <property type="entry name" value="ZINC METALLOPROTEASE TRE2-RELATED"/>
    <property type="match status" value="1"/>
</dbReference>
<feature type="region of interest" description="Disordered" evidence="2">
    <location>
        <begin position="1"/>
        <end position="38"/>
    </location>
</feature>
<dbReference type="SUPFAM" id="SSF52025">
    <property type="entry name" value="PA domain"/>
    <property type="match status" value="1"/>
</dbReference>
<keyword evidence="3" id="KW-1133">Transmembrane helix</keyword>
<dbReference type="EMBL" id="CP058604">
    <property type="protein sequence ID" value="QLG70694.1"/>
    <property type="molecule type" value="Genomic_DNA"/>
</dbReference>
<dbReference type="SUPFAM" id="SSF47672">
    <property type="entry name" value="Transferrin receptor-like dimerisation domain"/>
    <property type="match status" value="1"/>
</dbReference>
<evidence type="ECO:0000256" key="2">
    <source>
        <dbReference type="SAM" id="MobiDB-lite"/>
    </source>
</evidence>